<dbReference type="CDD" id="cd00037">
    <property type="entry name" value="CLECT"/>
    <property type="match status" value="1"/>
</dbReference>
<feature type="signal peptide" evidence="2">
    <location>
        <begin position="1"/>
        <end position="18"/>
    </location>
</feature>
<sequence length="274" mass="30196">MCFTILIILVVVSTPISANILCDKHNQSPQIPKYHLMEKCHRSKLGIAAKANFASLSSCQRLGIAKKALALNFSPPDAAIEGAEPLEYTCEVLKCAEVDGGLSLVNDSRYDYYSIYAKPIPHVNATCVPASGMFRLLQKRLNFTQAVVECRNMSGVLPDVTSEQRTDALAQVLAGAGVDAAFVGLRRNNRSSFHGINGGHLDCTSYRAWAPGHPRRYADKFDCVVITKHRMWQSVSCKNEQPVLCELLPNGPYKRGSIFTSTKVEQNNYTNNDV</sequence>
<gene>
    <name evidence="4" type="ORF">CHILSU_LOCUS7935</name>
</gene>
<keyword evidence="5" id="KW-1185">Reference proteome</keyword>
<evidence type="ECO:0000256" key="1">
    <source>
        <dbReference type="ARBA" id="ARBA00023157"/>
    </source>
</evidence>
<dbReference type="InterPro" id="IPR016186">
    <property type="entry name" value="C-type_lectin-like/link_sf"/>
</dbReference>
<dbReference type="InterPro" id="IPR001304">
    <property type="entry name" value="C-type_lectin-like"/>
</dbReference>
<feature type="chain" id="PRO_5046923794" description="C-type lectin domain-containing protein" evidence="2">
    <location>
        <begin position="19"/>
        <end position="274"/>
    </location>
</feature>
<dbReference type="InterPro" id="IPR018378">
    <property type="entry name" value="C-type_lectin_CS"/>
</dbReference>
<evidence type="ECO:0000313" key="4">
    <source>
        <dbReference type="EMBL" id="CAH0404590.1"/>
    </source>
</evidence>
<dbReference type="Proteomes" id="UP001153292">
    <property type="component" value="Chromosome 3"/>
</dbReference>
<protein>
    <recommendedName>
        <fullName evidence="3">C-type lectin domain-containing protein</fullName>
    </recommendedName>
</protein>
<keyword evidence="1" id="KW-1015">Disulfide bond</keyword>
<dbReference type="PROSITE" id="PS00615">
    <property type="entry name" value="C_TYPE_LECTIN_1"/>
    <property type="match status" value="1"/>
</dbReference>
<name>A0ABN8BDG9_CHISP</name>
<evidence type="ECO:0000313" key="5">
    <source>
        <dbReference type="Proteomes" id="UP001153292"/>
    </source>
</evidence>
<dbReference type="Pfam" id="PF00059">
    <property type="entry name" value="Lectin_C"/>
    <property type="match status" value="1"/>
</dbReference>
<evidence type="ECO:0000256" key="2">
    <source>
        <dbReference type="SAM" id="SignalP"/>
    </source>
</evidence>
<reference evidence="4" key="1">
    <citation type="submission" date="2021-12" db="EMBL/GenBank/DDBJ databases">
        <authorList>
            <person name="King R."/>
        </authorList>
    </citation>
    <scope>NUCLEOTIDE SEQUENCE</scope>
</reference>
<feature type="domain" description="C-type lectin" evidence="3">
    <location>
        <begin position="134"/>
        <end position="246"/>
    </location>
</feature>
<dbReference type="Gene3D" id="3.10.100.10">
    <property type="entry name" value="Mannose-Binding Protein A, subunit A"/>
    <property type="match status" value="1"/>
</dbReference>
<dbReference type="EMBL" id="OU963896">
    <property type="protein sequence ID" value="CAH0404590.1"/>
    <property type="molecule type" value="Genomic_DNA"/>
</dbReference>
<dbReference type="SMART" id="SM00034">
    <property type="entry name" value="CLECT"/>
    <property type="match status" value="1"/>
</dbReference>
<dbReference type="SUPFAM" id="SSF56436">
    <property type="entry name" value="C-type lectin-like"/>
    <property type="match status" value="1"/>
</dbReference>
<organism evidence="4 5">
    <name type="scientific">Chilo suppressalis</name>
    <name type="common">Asiatic rice borer moth</name>
    <dbReference type="NCBI Taxonomy" id="168631"/>
    <lineage>
        <taxon>Eukaryota</taxon>
        <taxon>Metazoa</taxon>
        <taxon>Ecdysozoa</taxon>
        <taxon>Arthropoda</taxon>
        <taxon>Hexapoda</taxon>
        <taxon>Insecta</taxon>
        <taxon>Pterygota</taxon>
        <taxon>Neoptera</taxon>
        <taxon>Endopterygota</taxon>
        <taxon>Lepidoptera</taxon>
        <taxon>Glossata</taxon>
        <taxon>Ditrysia</taxon>
        <taxon>Pyraloidea</taxon>
        <taxon>Crambidae</taxon>
        <taxon>Crambinae</taxon>
        <taxon>Chilo</taxon>
    </lineage>
</organism>
<proteinExistence type="predicted"/>
<evidence type="ECO:0000259" key="3">
    <source>
        <dbReference type="PROSITE" id="PS50041"/>
    </source>
</evidence>
<dbReference type="InterPro" id="IPR016187">
    <property type="entry name" value="CTDL_fold"/>
</dbReference>
<accession>A0ABN8BDG9</accession>
<keyword evidence="2" id="KW-0732">Signal</keyword>
<dbReference type="PROSITE" id="PS50041">
    <property type="entry name" value="C_TYPE_LECTIN_2"/>
    <property type="match status" value="1"/>
</dbReference>